<accession>A0ABP7W585</accession>
<keyword evidence="2" id="KW-1185">Reference proteome</keyword>
<reference evidence="2" key="1">
    <citation type="journal article" date="2019" name="Int. J. Syst. Evol. Microbiol.">
        <title>The Global Catalogue of Microorganisms (GCM) 10K type strain sequencing project: providing services to taxonomists for standard genome sequencing and annotation.</title>
        <authorList>
            <consortium name="The Broad Institute Genomics Platform"/>
            <consortium name="The Broad Institute Genome Sequencing Center for Infectious Disease"/>
            <person name="Wu L."/>
            <person name="Ma J."/>
        </authorList>
    </citation>
    <scope>NUCLEOTIDE SEQUENCE [LARGE SCALE GENOMIC DNA]</scope>
    <source>
        <strain evidence="2">JCM 17069</strain>
    </source>
</reference>
<name>A0ABP7W585_9FLAO</name>
<proteinExistence type="predicted"/>
<evidence type="ECO:0000313" key="2">
    <source>
        <dbReference type="Proteomes" id="UP001500367"/>
    </source>
</evidence>
<dbReference type="Proteomes" id="UP001500367">
    <property type="component" value="Unassembled WGS sequence"/>
</dbReference>
<protein>
    <submittedName>
        <fullName evidence="1">Uncharacterized protein</fullName>
    </submittedName>
</protein>
<sequence>MIKETILKFLIQHEEQSDGVLKSLLAIIRYYNGNTSSINLNAAIQNNYPVTSISSLVKNSFKM</sequence>
<comment type="caution">
    <text evidence="1">The sequence shown here is derived from an EMBL/GenBank/DDBJ whole genome shotgun (WGS) entry which is preliminary data.</text>
</comment>
<organism evidence="1 2">
    <name type="scientific">Flavobacterium cheonanense</name>
    <dbReference type="NCBI Taxonomy" id="706183"/>
    <lineage>
        <taxon>Bacteria</taxon>
        <taxon>Pseudomonadati</taxon>
        <taxon>Bacteroidota</taxon>
        <taxon>Flavobacteriia</taxon>
        <taxon>Flavobacteriales</taxon>
        <taxon>Flavobacteriaceae</taxon>
        <taxon>Flavobacterium</taxon>
    </lineage>
</organism>
<gene>
    <name evidence="1" type="ORF">GCM10022389_29310</name>
</gene>
<evidence type="ECO:0000313" key="1">
    <source>
        <dbReference type="EMBL" id="GAA4081364.1"/>
    </source>
</evidence>
<dbReference type="EMBL" id="BAABCT010000017">
    <property type="protein sequence ID" value="GAA4081364.1"/>
    <property type="molecule type" value="Genomic_DNA"/>
</dbReference>